<gene>
    <name evidence="2" type="ORF">HNQ43_001797</name>
</gene>
<dbReference type="Pfam" id="PF01610">
    <property type="entry name" value="DDE_Tnp_ISL3"/>
    <property type="match status" value="1"/>
</dbReference>
<comment type="caution">
    <text evidence="2">The sequence shown here is derived from an EMBL/GenBank/DDBJ whole genome shotgun (WGS) entry which is preliminary data.</text>
</comment>
<protein>
    <submittedName>
        <fullName evidence="2">Transposase</fullName>
    </submittedName>
</protein>
<dbReference type="EMBL" id="JACHHD010000024">
    <property type="protein sequence ID" value="MBB5185717.1"/>
    <property type="molecule type" value="Genomic_DNA"/>
</dbReference>
<evidence type="ECO:0000313" key="3">
    <source>
        <dbReference type="Proteomes" id="UP000521313"/>
    </source>
</evidence>
<evidence type="ECO:0000313" key="2">
    <source>
        <dbReference type="EMBL" id="MBB5185717.1"/>
    </source>
</evidence>
<feature type="domain" description="Transposase IS204/IS1001/IS1096/IS1165 DDE" evidence="1">
    <location>
        <begin position="16"/>
        <end position="154"/>
    </location>
</feature>
<dbReference type="PANTHER" id="PTHR33498">
    <property type="entry name" value="TRANSPOSASE FOR INSERTION SEQUENCE ELEMENT IS1557"/>
    <property type="match status" value="1"/>
</dbReference>
<sequence length="178" mass="21510">MKRFDKKSDEYYLLKKFSWLLEASDVRENRSKFNKRLRRYIIYPQILDLILKISPELENAYKLKKKYAHLNRYTRYDEADKKLWIFIDEMKGSPCPEIQKMRKTLIHWFEEIKNSFIINGKRLSNGIMESRNGIAKEIKNNANGYRNFARYRNRCLYVMNPDITPNLAGCTKDLRMHN</sequence>
<evidence type="ECO:0000259" key="1">
    <source>
        <dbReference type="Pfam" id="PF01610"/>
    </source>
</evidence>
<proteinExistence type="predicted"/>
<dbReference type="InterPro" id="IPR047951">
    <property type="entry name" value="Transpos_ISL3"/>
</dbReference>
<name>A0A7W8D459_9FIRM</name>
<dbReference type="Proteomes" id="UP000521313">
    <property type="component" value="Unassembled WGS sequence"/>
</dbReference>
<dbReference type="AlphaFoldDB" id="A0A7W8D459"/>
<dbReference type="PANTHER" id="PTHR33498:SF1">
    <property type="entry name" value="TRANSPOSASE FOR INSERTION SEQUENCE ELEMENT IS1557"/>
    <property type="match status" value="1"/>
</dbReference>
<accession>A0A7W8D459</accession>
<reference evidence="2 3" key="1">
    <citation type="submission" date="2020-08" db="EMBL/GenBank/DDBJ databases">
        <title>Genomic Encyclopedia of Type Strains, Phase IV (KMG-IV): sequencing the most valuable type-strain genomes for metagenomic binning, comparative biology and taxonomic classification.</title>
        <authorList>
            <person name="Goeker M."/>
        </authorList>
    </citation>
    <scope>NUCLEOTIDE SEQUENCE [LARGE SCALE GENOMIC DNA]</scope>
    <source>
        <strain evidence="2 3">DSM 26963</strain>
    </source>
</reference>
<dbReference type="RefSeq" id="WP_244957067.1">
    <property type="nucleotide sequence ID" value="NZ_JACHHD010000024.1"/>
</dbReference>
<dbReference type="InterPro" id="IPR002560">
    <property type="entry name" value="Transposase_DDE"/>
</dbReference>
<organism evidence="2 3">
    <name type="scientific">Faecalicoccus acidiformans</name>
    <dbReference type="NCBI Taxonomy" id="915173"/>
    <lineage>
        <taxon>Bacteria</taxon>
        <taxon>Bacillati</taxon>
        <taxon>Bacillota</taxon>
        <taxon>Erysipelotrichia</taxon>
        <taxon>Erysipelotrichales</taxon>
        <taxon>Erysipelotrichaceae</taxon>
        <taxon>Faecalicoccus</taxon>
    </lineage>
</organism>